<organism evidence="1 2">
    <name type="scientific">Neogobius melanostomus</name>
    <name type="common">round goby</name>
    <dbReference type="NCBI Taxonomy" id="47308"/>
    <lineage>
        <taxon>Eukaryota</taxon>
        <taxon>Metazoa</taxon>
        <taxon>Chordata</taxon>
        <taxon>Craniata</taxon>
        <taxon>Vertebrata</taxon>
        <taxon>Euteleostomi</taxon>
        <taxon>Actinopterygii</taxon>
        <taxon>Neopterygii</taxon>
        <taxon>Teleostei</taxon>
        <taxon>Neoteleostei</taxon>
        <taxon>Acanthomorphata</taxon>
        <taxon>Gobiaria</taxon>
        <taxon>Gobiiformes</taxon>
        <taxon>Gobioidei</taxon>
        <taxon>Gobiidae</taxon>
        <taxon>Benthophilinae</taxon>
        <taxon>Neogobiini</taxon>
        <taxon>Neogobius</taxon>
    </lineage>
</organism>
<dbReference type="Ensembl" id="ENSNMLT00000022973.1">
    <property type="protein sequence ID" value="ENSNMLP00000020473.1"/>
    <property type="gene ID" value="ENSNMLG00000013362.1"/>
</dbReference>
<name>A0A8C6THH1_9GOBI</name>
<reference evidence="1" key="2">
    <citation type="submission" date="2025-09" db="UniProtKB">
        <authorList>
            <consortium name="Ensembl"/>
        </authorList>
    </citation>
    <scope>IDENTIFICATION</scope>
</reference>
<evidence type="ECO:0000313" key="1">
    <source>
        <dbReference type="Ensembl" id="ENSNMLP00000020473.1"/>
    </source>
</evidence>
<evidence type="ECO:0000313" key="2">
    <source>
        <dbReference type="Proteomes" id="UP000694523"/>
    </source>
</evidence>
<proteinExistence type="predicted"/>
<reference evidence="1" key="1">
    <citation type="submission" date="2025-08" db="UniProtKB">
        <authorList>
            <consortium name="Ensembl"/>
        </authorList>
    </citation>
    <scope>IDENTIFICATION</scope>
</reference>
<sequence length="88" mass="9548">PSLLGTVPVLSPLSHVPTHFSKTINLSHLLSFHFHRPNVLSCVGSSSPDPCAVSVRADGDEGDVEQLGIRETVMRRPLPLTQRTFTSC</sequence>
<accession>A0A8C6THH1</accession>
<protein>
    <submittedName>
        <fullName evidence="1">Uncharacterized protein</fullName>
    </submittedName>
</protein>
<dbReference type="Proteomes" id="UP000694523">
    <property type="component" value="Unplaced"/>
</dbReference>
<dbReference type="AlphaFoldDB" id="A0A8C6THH1"/>
<keyword evidence="2" id="KW-1185">Reference proteome</keyword>